<proteinExistence type="predicted"/>
<dbReference type="AlphaFoldDB" id="A0A1B6FR32"/>
<dbReference type="Pfam" id="PF00078">
    <property type="entry name" value="RVT_1"/>
    <property type="match status" value="1"/>
</dbReference>
<feature type="domain" description="Reverse transcriptase" evidence="1">
    <location>
        <begin position="1"/>
        <end position="117"/>
    </location>
</feature>
<protein>
    <recommendedName>
        <fullName evidence="1">Reverse transcriptase domain-containing protein</fullName>
    </recommendedName>
</protein>
<dbReference type="InterPro" id="IPR000477">
    <property type="entry name" value="RT_dom"/>
</dbReference>
<organism evidence="2">
    <name type="scientific">Cuerna arida</name>
    <dbReference type="NCBI Taxonomy" id="1464854"/>
    <lineage>
        <taxon>Eukaryota</taxon>
        <taxon>Metazoa</taxon>
        <taxon>Ecdysozoa</taxon>
        <taxon>Arthropoda</taxon>
        <taxon>Hexapoda</taxon>
        <taxon>Insecta</taxon>
        <taxon>Pterygota</taxon>
        <taxon>Neoptera</taxon>
        <taxon>Paraneoptera</taxon>
        <taxon>Hemiptera</taxon>
        <taxon>Auchenorrhyncha</taxon>
        <taxon>Membracoidea</taxon>
        <taxon>Cicadellidae</taxon>
        <taxon>Cicadellinae</taxon>
        <taxon>Proconiini</taxon>
        <taxon>Cuerna</taxon>
    </lineage>
</organism>
<feature type="non-terminal residue" evidence="2">
    <location>
        <position position="1"/>
    </location>
</feature>
<dbReference type="EMBL" id="GECZ01017170">
    <property type="protein sequence ID" value="JAS52599.1"/>
    <property type="molecule type" value="Transcribed_RNA"/>
</dbReference>
<gene>
    <name evidence="2" type="ORF">g.50498</name>
</gene>
<dbReference type="PANTHER" id="PTHR33332">
    <property type="entry name" value="REVERSE TRANSCRIPTASE DOMAIN-CONTAINING PROTEIN"/>
    <property type="match status" value="1"/>
</dbReference>
<name>A0A1B6FR32_9HEMI</name>
<dbReference type="PROSITE" id="PS50878">
    <property type="entry name" value="RT_POL"/>
    <property type="match status" value="1"/>
</dbReference>
<sequence length="119" mass="13382">KQMVQIDMEKSEFKTTQVGVPQGSVLGPFLFIVAVNDFSFNILCPTVLYADDTTILNSSKYLDDLNREKNYSMDVALEWFRSNGLHVNNSKTESILFSLNGEIVQESRSVKLLGINLDS</sequence>
<feature type="non-terminal residue" evidence="2">
    <location>
        <position position="119"/>
    </location>
</feature>
<evidence type="ECO:0000259" key="1">
    <source>
        <dbReference type="PROSITE" id="PS50878"/>
    </source>
</evidence>
<accession>A0A1B6FR32</accession>
<evidence type="ECO:0000313" key="2">
    <source>
        <dbReference type="EMBL" id="JAS52599.1"/>
    </source>
</evidence>
<reference evidence="2" key="1">
    <citation type="submission" date="2015-11" db="EMBL/GenBank/DDBJ databases">
        <title>De novo transcriptome assembly of four potential Pierce s Disease insect vectors from Arizona vineyards.</title>
        <authorList>
            <person name="Tassone E.E."/>
        </authorList>
    </citation>
    <scope>NUCLEOTIDE SEQUENCE</scope>
</reference>